<accession>A0ABT5UDU0</accession>
<dbReference type="InterPro" id="IPR025711">
    <property type="entry name" value="PepSY"/>
</dbReference>
<feature type="chain" id="PRO_5047491706" evidence="1">
    <location>
        <begin position="20"/>
        <end position="102"/>
    </location>
</feature>
<dbReference type="EMBL" id="JAPMOU010000037">
    <property type="protein sequence ID" value="MDE1464542.1"/>
    <property type="molecule type" value="Genomic_DNA"/>
</dbReference>
<evidence type="ECO:0000313" key="3">
    <source>
        <dbReference type="EMBL" id="MDE1464542.1"/>
    </source>
</evidence>
<gene>
    <name evidence="3" type="ORF">ORQ98_21495</name>
</gene>
<name>A0ABT5UDU0_9GAMM</name>
<keyword evidence="1" id="KW-0732">Signal</keyword>
<evidence type="ECO:0000256" key="1">
    <source>
        <dbReference type="SAM" id="SignalP"/>
    </source>
</evidence>
<feature type="signal peptide" evidence="1">
    <location>
        <begin position="1"/>
        <end position="19"/>
    </location>
</feature>
<keyword evidence="4" id="KW-1185">Reference proteome</keyword>
<reference evidence="3 4" key="1">
    <citation type="submission" date="2022-11" db="EMBL/GenBank/DDBJ databases">
        <title>Spartinivicinus poritis sp. nov., isolated from scleractinian coral Porites lutea.</title>
        <authorList>
            <person name="Zhang G."/>
            <person name="Cai L."/>
            <person name="Wei Q."/>
        </authorList>
    </citation>
    <scope>NUCLEOTIDE SEQUENCE [LARGE SCALE GENOMIC DNA]</scope>
    <source>
        <strain evidence="3 4">A2-2</strain>
    </source>
</reference>
<dbReference type="RefSeq" id="WP_274690868.1">
    <property type="nucleotide sequence ID" value="NZ_JAPMOU010000037.1"/>
</dbReference>
<feature type="domain" description="PepSY" evidence="2">
    <location>
        <begin position="39"/>
        <end position="99"/>
    </location>
</feature>
<evidence type="ECO:0000259" key="2">
    <source>
        <dbReference type="Pfam" id="PF03413"/>
    </source>
</evidence>
<proteinExistence type="predicted"/>
<dbReference type="Proteomes" id="UP001528823">
    <property type="component" value="Unassembled WGS sequence"/>
</dbReference>
<sequence>MKPMLVAFISVFAASTAVADINITPQQADQLAKAGTIKPLAELENKAKNQVKGTTVIYSNIEQDDDTGVYEYEAKVQDAQNKLWEIQINAQTGAIVEVELDD</sequence>
<comment type="caution">
    <text evidence="3">The sequence shown here is derived from an EMBL/GenBank/DDBJ whole genome shotgun (WGS) entry which is preliminary data.</text>
</comment>
<protein>
    <submittedName>
        <fullName evidence="3">PepSY domain-containing protein</fullName>
    </submittedName>
</protein>
<organism evidence="3 4">
    <name type="scientific">Spartinivicinus poritis</name>
    <dbReference type="NCBI Taxonomy" id="2994640"/>
    <lineage>
        <taxon>Bacteria</taxon>
        <taxon>Pseudomonadati</taxon>
        <taxon>Pseudomonadota</taxon>
        <taxon>Gammaproteobacteria</taxon>
        <taxon>Oceanospirillales</taxon>
        <taxon>Zooshikellaceae</taxon>
        <taxon>Spartinivicinus</taxon>
    </lineage>
</organism>
<dbReference type="Gene3D" id="3.10.450.40">
    <property type="match status" value="1"/>
</dbReference>
<dbReference type="Pfam" id="PF03413">
    <property type="entry name" value="PepSY"/>
    <property type="match status" value="1"/>
</dbReference>
<evidence type="ECO:0000313" key="4">
    <source>
        <dbReference type="Proteomes" id="UP001528823"/>
    </source>
</evidence>